<dbReference type="PANTHER" id="PTHR37841:SF1">
    <property type="entry name" value="DUF3298 DOMAIN-CONTAINING PROTEIN"/>
    <property type="match status" value="1"/>
</dbReference>
<organism evidence="1 2">
    <name type="scientific">Flavimobilis soli</name>
    <dbReference type="NCBI Taxonomy" id="442709"/>
    <lineage>
        <taxon>Bacteria</taxon>
        <taxon>Bacillati</taxon>
        <taxon>Actinomycetota</taxon>
        <taxon>Actinomycetes</taxon>
        <taxon>Micrococcales</taxon>
        <taxon>Jonesiaceae</taxon>
        <taxon>Flavimobilis</taxon>
    </lineage>
</organism>
<sequence>MSSWYRYVVLGVLVLLVGGGWFSLVRSNVADGAAYEQHLAAARSAAERGVTHEVLASYQAALDLRPSRDVAWERAKYLQENGTPKERDEALWSIARTYDDAEAYAALVEAAVADEDYTRAFEVIRAAEAAEVTGERLTGVADSIAYVYELGSTGFEDATPFYDDVAAVDTGDGWRAVRANGRGVGRTHASVGALAEGRIPVVDAEGKPYFMNTKGETDLVATKVDYVSYGAIGDGIFPARTADGSVGYLDLSFAPVFGEQRYADGTSFHGGIAAVTDGQTWSVIDTGGQVVLGGLESVKVDERGTLGAEGRFFAVKEGAVALYAADGSKVSDETFVDAKPFVDKVAAVQTAAGWGLLDKDGEWTVTPQFTDARSPRFGLAPVKVDELWGYASSTGDVVIEPAFSDATVFASTGAALVRQAPEPGKTPRWVLLQLLRYEED</sequence>
<dbReference type="Proteomes" id="UP000221394">
    <property type="component" value="Unassembled WGS sequence"/>
</dbReference>
<dbReference type="InterPro" id="IPR032774">
    <property type="entry name" value="WG_beta_rep"/>
</dbReference>
<dbReference type="Pfam" id="PF14903">
    <property type="entry name" value="WG_beta_rep"/>
    <property type="match status" value="1"/>
</dbReference>
<reference evidence="1 2" key="1">
    <citation type="submission" date="2017-10" db="EMBL/GenBank/DDBJ databases">
        <title>Sequencing the genomes of 1000 actinobacteria strains.</title>
        <authorList>
            <person name="Klenk H.-P."/>
        </authorList>
    </citation>
    <scope>NUCLEOTIDE SEQUENCE [LARGE SCALE GENOMIC DNA]</scope>
    <source>
        <strain evidence="1 2">DSM 21574</strain>
    </source>
</reference>
<evidence type="ECO:0000313" key="2">
    <source>
        <dbReference type="Proteomes" id="UP000221394"/>
    </source>
</evidence>
<keyword evidence="2" id="KW-1185">Reference proteome</keyword>
<dbReference type="PANTHER" id="PTHR37841">
    <property type="entry name" value="GLR2918 PROTEIN"/>
    <property type="match status" value="1"/>
</dbReference>
<dbReference type="EMBL" id="PDJH01000001">
    <property type="protein sequence ID" value="PFG36377.1"/>
    <property type="molecule type" value="Genomic_DNA"/>
</dbReference>
<evidence type="ECO:0000313" key="1">
    <source>
        <dbReference type="EMBL" id="PFG36377.1"/>
    </source>
</evidence>
<dbReference type="RefSeq" id="WP_098457570.1">
    <property type="nucleotide sequence ID" value="NZ_PDJH01000001.1"/>
</dbReference>
<protein>
    <submittedName>
        <fullName evidence="1">WG repeat protein</fullName>
    </submittedName>
</protein>
<dbReference type="AlphaFoldDB" id="A0A2A9EBF0"/>
<accession>A0A2A9EBF0</accession>
<gene>
    <name evidence="1" type="ORF">ATL41_1095</name>
</gene>
<comment type="caution">
    <text evidence="1">The sequence shown here is derived from an EMBL/GenBank/DDBJ whole genome shotgun (WGS) entry which is preliminary data.</text>
</comment>
<dbReference type="OrthoDB" id="4965972at2"/>
<name>A0A2A9EBF0_9MICO</name>
<proteinExistence type="predicted"/>